<name>A0A109W2K8_ACTRD</name>
<dbReference type="PROSITE" id="PS50977">
    <property type="entry name" value="HTH_TETR_2"/>
    <property type="match status" value="1"/>
</dbReference>
<organism evidence="7 8">
    <name type="scientific">Actinomyces radicidentis</name>
    <dbReference type="NCBI Taxonomy" id="111015"/>
    <lineage>
        <taxon>Bacteria</taxon>
        <taxon>Bacillati</taxon>
        <taxon>Actinomycetota</taxon>
        <taxon>Actinomycetes</taxon>
        <taxon>Actinomycetales</taxon>
        <taxon>Actinomycetaceae</taxon>
        <taxon>Actinomyces</taxon>
    </lineage>
</organism>
<dbReference type="InterPro" id="IPR050109">
    <property type="entry name" value="HTH-type_TetR-like_transc_reg"/>
</dbReference>
<dbReference type="STRING" id="111015.AXF14_06615"/>
<evidence type="ECO:0000256" key="3">
    <source>
        <dbReference type="ARBA" id="ARBA00023163"/>
    </source>
</evidence>
<evidence type="ECO:0000256" key="1">
    <source>
        <dbReference type="ARBA" id="ARBA00023015"/>
    </source>
</evidence>
<dbReference type="GO" id="GO:0003700">
    <property type="term" value="F:DNA-binding transcription factor activity"/>
    <property type="evidence" value="ECO:0007669"/>
    <property type="project" value="TreeGrafter"/>
</dbReference>
<dbReference type="Pfam" id="PF16859">
    <property type="entry name" value="TetR_C_11"/>
    <property type="match status" value="1"/>
</dbReference>
<feature type="region of interest" description="Disordered" evidence="5">
    <location>
        <begin position="1"/>
        <end position="22"/>
    </location>
</feature>
<dbReference type="RefSeq" id="WP_067941862.1">
    <property type="nucleotide sequence ID" value="NZ_CP014228.1"/>
</dbReference>
<dbReference type="Gene3D" id="1.10.357.10">
    <property type="entry name" value="Tetracycline Repressor, domain 2"/>
    <property type="match status" value="1"/>
</dbReference>
<dbReference type="AlphaFoldDB" id="A0A109W2K8"/>
<dbReference type="SUPFAM" id="SSF48498">
    <property type="entry name" value="Tetracyclin repressor-like, C-terminal domain"/>
    <property type="match status" value="1"/>
</dbReference>
<dbReference type="InterPro" id="IPR011075">
    <property type="entry name" value="TetR_C"/>
</dbReference>
<dbReference type="Proteomes" id="UP000065220">
    <property type="component" value="Chromosome"/>
</dbReference>
<dbReference type="InterPro" id="IPR036271">
    <property type="entry name" value="Tet_transcr_reg_TetR-rel_C_sf"/>
</dbReference>
<evidence type="ECO:0000256" key="5">
    <source>
        <dbReference type="SAM" id="MobiDB-lite"/>
    </source>
</evidence>
<dbReference type="PANTHER" id="PTHR30055:SF148">
    <property type="entry name" value="TETR-FAMILY TRANSCRIPTIONAL REGULATOR"/>
    <property type="match status" value="1"/>
</dbReference>
<keyword evidence="3" id="KW-0804">Transcription</keyword>
<proteinExistence type="predicted"/>
<keyword evidence="1" id="KW-0805">Transcription regulation</keyword>
<gene>
    <name evidence="7" type="ORF">AXF14_06615</name>
</gene>
<dbReference type="Pfam" id="PF00440">
    <property type="entry name" value="TetR_N"/>
    <property type="match status" value="1"/>
</dbReference>
<dbReference type="Gene3D" id="1.10.10.60">
    <property type="entry name" value="Homeodomain-like"/>
    <property type="match status" value="1"/>
</dbReference>
<dbReference type="OrthoDB" id="9796019at2"/>
<keyword evidence="8" id="KW-1185">Reference proteome</keyword>
<evidence type="ECO:0000256" key="2">
    <source>
        <dbReference type="ARBA" id="ARBA00023125"/>
    </source>
</evidence>
<evidence type="ECO:0000313" key="7">
    <source>
        <dbReference type="EMBL" id="AMD87316.1"/>
    </source>
</evidence>
<protein>
    <recommendedName>
        <fullName evidence="6">HTH tetR-type domain-containing protein</fullName>
    </recommendedName>
</protein>
<evidence type="ECO:0000259" key="6">
    <source>
        <dbReference type="PROSITE" id="PS50977"/>
    </source>
</evidence>
<dbReference type="SUPFAM" id="SSF46689">
    <property type="entry name" value="Homeodomain-like"/>
    <property type="match status" value="1"/>
</dbReference>
<dbReference type="KEGG" id="ard:AXF14_06615"/>
<keyword evidence="2 4" id="KW-0238">DNA-binding</keyword>
<evidence type="ECO:0000313" key="8">
    <source>
        <dbReference type="Proteomes" id="UP000065220"/>
    </source>
</evidence>
<feature type="DNA-binding region" description="H-T-H motif" evidence="4">
    <location>
        <begin position="44"/>
        <end position="63"/>
    </location>
</feature>
<dbReference type="InterPro" id="IPR001647">
    <property type="entry name" value="HTH_TetR"/>
</dbReference>
<dbReference type="EMBL" id="CP014228">
    <property type="protein sequence ID" value="AMD87316.1"/>
    <property type="molecule type" value="Genomic_DNA"/>
</dbReference>
<sequence>MDSPDQSPAPVGTVRPGGRTSRTRDAVLAAARRILASEGAAGMTMERLARASGVHRTSIYRRWGTLAGVVADLAAQVGEGLDHPETGTLEGDLRALTDQLASWLDGDGRALVRALLAWPDPDVRAHLDAFWSGRRRILAEVLGAHGAAVEAEMVARVLAGALYYQALLEDEQPDAAAVQSAVDAAVALIDARETQGAGPCAP</sequence>
<dbReference type="InterPro" id="IPR009057">
    <property type="entry name" value="Homeodomain-like_sf"/>
</dbReference>
<evidence type="ECO:0000256" key="4">
    <source>
        <dbReference type="PROSITE-ProRule" id="PRU00335"/>
    </source>
</evidence>
<dbReference type="GO" id="GO:0000976">
    <property type="term" value="F:transcription cis-regulatory region binding"/>
    <property type="evidence" value="ECO:0007669"/>
    <property type="project" value="TreeGrafter"/>
</dbReference>
<feature type="domain" description="HTH tetR-type" evidence="6">
    <location>
        <begin position="21"/>
        <end position="81"/>
    </location>
</feature>
<accession>A0A109W2K8</accession>
<reference evidence="8" key="1">
    <citation type="submission" date="2016-02" db="EMBL/GenBank/DDBJ databases">
        <authorList>
            <person name="Holder M.E."/>
            <person name="Ajami N.J."/>
            <person name="Petrosino J.F."/>
        </authorList>
    </citation>
    <scope>NUCLEOTIDE SEQUENCE [LARGE SCALE GENOMIC DNA]</scope>
    <source>
        <strain evidence="8">CCUG 36733</strain>
    </source>
</reference>
<dbReference type="PANTHER" id="PTHR30055">
    <property type="entry name" value="HTH-TYPE TRANSCRIPTIONAL REGULATOR RUTR"/>
    <property type="match status" value="1"/>
</dbReference>